<keyword evidence="11" id="KW-1185">Reference proteome</keyword>
<evidence type="ECO:0000256" key="6">
    <source>
        <dbReference type="ARBA" id="ARBA00023136"/>
    </source>
</evidence>
<evidence type="ECO:0000259" key="9">
    <source>
        <dbReference type="PROSITE" id="PS50929"/>
    </source>
</evidence>
<evidence type="ECO:0000313" key="11">
    <source>
        <dbReference type="Proteomes" id="UP001521931"/>
    </source>
</evidence>
<dbReference type="PROSITE" id="PS50893">
    <property type="entry name" value="ABC_TRANSPORTER_2"/>
    <property type="match status" value="1"/>
</dbReference>
<accession>A0ABS9Q3P5</accession>
<dbReference type="InterPro" id="IPR003439">
    <property type="entry name" value="ABC_transporter-like_ATP-bd"/>
</dbReference>
<keyword evidence="3" id="KW-0547">Nucleotide-binding</keyword>
<keyword evidence="6 7" id="KW-0472">Membrane</keyword>
<evidence type="ECO:0000313" key="10">
    <source>
        <dbReference type="EMBL" id="MCG7322495.1"/>
    </source>
</evidence>
<feature type="transmembrane region" description="Helical" evidence="7">
    <location>
        <begin position="16"/>
        <end position="34"/>
    </location>
</feature>
<dbReference type="PROSITE" id="PS50929">
    <property type="entry name" value="ABC_TM1F"/>
    <property type="match status" value="1"/>
</dbReference>
<evidence type="ECO:0000256" key="7">
    <source>
        <dbReference type="SAM" id="Phobius"/>
    </source>
</evidence>
<feature type="transmembrane region" description="Helical" evidence="7">
    <location>
        <begin position="280"/>
        <end position="298"/>
    </location>
</feature>
<reference evidence="10 11" key="1">
    <citation type="submission" date="2022-02" db="EMBL/GenBank/DDBJ databases">
        <title>Uncovering new skin microbiome diversity through culturing and metagenomics.</title>
        <authorList>
            <person name="Conlan S."/>
            <person name="Deming C."/>
            <person name="Nisc Comparative Sequencing Program N."/>
            <person name="Segre J.A."/>
        </authorList>
    </citation>
    <scope>NUCLEOTIDE SEQUENCE [LARGE SCALE GENOMIC DNA]</scope>
    <source>
        <strain evidence="10 11">ACRQZ</strain>
    </source>
</reference>
<dbReference type="EMBL" id="JAKRCV010000036">
    <property type="protein sequence ID" value="MCG7322495.1"/>
    <property type="molecule type" value="Genomic_DNA"/>
</dbReference>
<dbReference type="InterPro" id="IPR036640">
    <property type="entry name" value="ABC1_TM_sf"/>
</dbReference>
<name>A0ABS9Q3P5_9MICO</name>
<dbReference type="InterPro" id="IPR011527">
    <property type="entry name" value="ABC1_TM_dom"/>
</dbReference>
<keyword evidence="4 10" id="KW-0067">ATP-binding</keyword>
<keyword evidence="2 7" id="KW-0812">Transmembrane</keyword>
<feature type="transmembrane region" description="Helical" evidence="7">
    <location>
        <begin position="241"/>
        <end position="260"/>
    </location>
</feature>
<dbReference type="Gene3D" id="1.20.1560.10">
    <property type="entry name" value="ABC transporter type 1, transmembrane domain"/>
    <property type="match status" value="1"/>
</dbReference>
<dbReference type="RefSeq" id="WP_239264777.1">
    <property type="nucleotide sequence ID" value="NZ_JAKRCV010000036.1"/>
</dbReference>
<dbReference type="PANTHER" id="PTHR43394">
    <property type="entry name" value="ATP-DEPENDENT PERMEASE MDL1, MITOCHONDRIAL"/>
    <property type="match status" value="1"/>
</dbReference>
<comment type="caution">
    <text evidence="10">The sequence shown here is derived from an EMBL/GenBank/DDBJ whole genome shotgun (WGS) entry which is preliminary data.</text>
</comment>
<evidence type="ECO:0000256" key="1">
    <source>
        <dbReference type="ARBA" id="ARBA00004651"/>
    </source>
</evidence>
<dbReference type="Gene3D" id="3.40.50.300">
    <property type="entry name" value="P-loop containing nucleotide triphosphate hydrolases"/>
    <property type="match status" value="1"/>
</dbReference>
<keyword evidence="5 7" id="KW-1133">Transmembrane helix</keyword>
<dbReference type="CDD" id="cd18548">
    <property type="entry name" value="ABC_6TM_Tm287_like"/>
    <property type="match status" value="1"/>
</dbReference>
<feature type="transmembrane region" description="Helical" evidence="7">
    <location>
        <begin position="127"/>
        <end position="151"/>
    </location>
</feature>
<dbReference type="SUPFAM" id="SSF90123">
    <property type="entry name" value="ABC transporter transmembrane region"/>
    <property type="match status" value="1"/>
</dbReference>
<sequence length="577" mass="63070">MLSAILRRHLARHRGPLALVLIFQTVQVLANLYLPTLNADVIDRGIAQGDTGYVMRTGGWMLAITVVQILANLVAIYYGARTAMRFGRDLRAEIFSTVEDFAAEELGRFGAPSLITRTTNDVQQIQMLVFMTLVMMVSAPITAVGGVVMALRHDVALSGLLLVVVPVLVGCLGLIIVRLHPLFRRMQVQVDGVNQILREQITGVRVIRAFVKDQAEQERFAVANDELRDVAVTAGRLMTSMFPLIMLIMNVSTVAVIWFGGLRVDSGDMQVGDLVAMMTYLMQILMSVLMASMMFMVLPRAQVSAERISEVLSTQPTVRAPAEPVRPVERRGVVELRGVSFTFPGADDPVLRDIDLVARPGRTTAIIGSTGSGKTTLVNLIPRLMDATAGQVLIDGVDVRDLDLDALWECFGLVPQRPYLFTGTVASNLRLGREDATEDELRAALEIAQAREFVEAMEGGLDAPITQGGTNVSGGQRQRLAIARAVVRRPLVYLFDDSFSALDYATDAALRAALRPTTRESTVVVVAQRVNTIRDADEIIVLDEGAVVGRGRHGELMQTCETYREIVLSQLSEEEAA</sequence>
<evidence type="ECO:0000256" key="2">
    <source>
        <dbReference type="ARBA" id="ARBA00022692"/>
    </source>
</evidence>
<dbReference type="GO" id="GO:0005524">
    <property type="term" value="F:ATP binding"/>
    <property type="evidence" value="ECO:0007669"/>
    <property type="project" value="UniProtKB-KW"/>
</dbReference>
<feature type="transmembrane region" description="Helical" evidence="7">
    <location>
        <begin position="60"/>
        <end position="80"/>
    </location>
</feature>
<feature type="domain" description="ABC transporter" evidence="8">
    <location>
        <begin position="334"/>
        <end position="569"/>
    </location>
</feature>
<dbReference type="InterPro" id="IPR017871">
    <property type="entry name" value="ABC_transporter-like_CS"/>
</dbReference>
<organism evidence="10 11">
    <name type="scientific">Arsenicicoccus bolidensis</name>
    <dbReference type="NCBI Taxonomy" id="229480"/>
    <lineage>
        <taxon>Bacteria</taxon>
        <taxon>Bacillati</taxon>
        <taxon>Actinomycetota</taxon>
        <taxon>Actinomycetes</taxon>
        <taxon>Micrococcales</taxon>
        <taxon>Intrasporangiaceae</taxon>
        <taxon>Arsenicicoccus</taxon>
    </lineage>
</organism>
<protein>
    <submittedName>
        <fullName evidence="10">ABC transporter ATP-binding protein/permease</fullName>
    </submittedName>
</protein>
<dbReference type="SUPFAM" id="SSF52540">
    <property type="entry name" value="P-loop containing nucleoside triphosphate hydrolases"/>
    <property type="match status" value="1"/>
</dbReference>
<dbReference type="Proteomes" id="UP001521931">
    <property type="component" value="Unassembled WGS sequence"/>
</dbReference>
<comment type="subcellular location">
    <subcellularLocation>
        <location evidence="1">Cell membrane</location>
        <topology evidence="1">Multi-pass membrane protein</topology>
    </subcellularLocation>
</comment>
<feature type="transmembrane region" description="Helical" evidence="7">
    <location>
        <begin position="157"/>
        <end position="177"/>
    </location>
</feature>
<proteinExistence type="predicted"/>
<gene>
    <name evidence="10" type="ORF">MHL29_11460</name>
</gene>
<dbReference type="InterPro" id="IPR039421">
    <property type="entry name" value="Type_1_exporter"/>
</dbReference>
<evidence type="ECO:0000256" key="5">
    <source>
        <dbReference type="ARBA" id="ARBA00022989"/>
    </source>
</evidence>
<dbReference type="Pfam" id="PF00005">
    <property type="entry name" value="ABC_tran"/>
    <property type="match status" value="1"/>
</dbReference>
<feature type="domain" description="ABC transmembrane type-1" evidence="9">
    <location>
        <begin position="18"/>
        <end position="300"/>
    </location>
</feature>
<dbReference type="Pfam" id="PF00664">
    <property type="entry name" value="ABC_membrane"/>
    <property type="match status" value="1"/>
</dbReference>
<evidence type="ECO:0000256" key="4">
    <source>
        <dbReference type="ARBA" id="ARBA00022840"/>
    </source>
</evidence>
<dbReference type="SMART" id="SM00382">
    <property type="entry name" value="AAA"/>
    <property type="match status" value="1"/>
</dbReference>
<dbReference type="PANTHER" id="PTHR43394:SF1">
    <property type="entry name" value="ATP-BINDING CASSETTE SUB-FAMILY B MEMBER 10, MITOCHONDRIAL"/>
    <property type="match status" value="1"/>
</dbReference>
<evidence type="ECO:0000256" key="3">
    <source>
        <dbReference type="ARBA" id="ARBA00022741"/>
    </source>
</evidence>
<dbReference type="InterPro" id="IPR027417">
    <property type="entry name" value="P-loop_NTPase"/>
</dbReference>
<dbReference type="InterPro" id="IPR003593">
    <property type="entry name" value="AAA+_ATPase"/>
</dbReference>
<dbReference type="PROSITE" id="PS00211">
    <property type="entry name" value="ABC_TRANSPORTER_1"/>
    <property type="match status" value="1"/>
</dbReference>
<evidence type="ECO:0000259" key="8">
    <source>
        <dbReference type="PROSITE" id="PS50893"/>
    </source>
</evidence>